<name>A0AAD3NR83_CRYJA</name>
<evidence type="ECO:0000313" key="1">
    <source>
        <dbReference type="EMBL" id="GLJ57781.1"/>
    </source>
</evidence>
<reference evidence="1" key="1">
    <citation type="submission" date="2022-12" db="EMBL/GenBank/DDBJ databases">
        <title>Chromosome-Level Genome Assembly of Japanese Cedar (Cryptomeriajaponica D. Don).</title>
        <authorList>
            <person name="Fujino T."/>
            <person name="Yamaguchi K."/>
            <person name="Yokoyama T."/>
            <person name="Hamanaka T."/>
            <person name="Harazono Y."/>
            <person name="Kamada H."/>
            <person name="Kobayashi W."/>
            <person name="Ujino-Ihara T."/>
            <person name="Uchiyama K."/>
            <person name="Matsumoto A."/>
            <person name="Izuno A."/>
            <person name="Tsumura Y."/>
            <person name="Toyoda A."/>
            <person name="Shigenobu S."/>
            <person name="Moriguchi Y."/>
            <person name="Ueno S."/>
            <person name="Kasahara M."/>
        </authorList>
    </citation>
    <scope>NUCLEOTIDE SEQUENCE</scope>
</reference>
<dbReference type="Proteomes" id="UP001234787">
    <property type="component" value="Unassembled WGS sequence"/>
</dbReference>
<sequence>MGEAGHGREGTVQLRMETKGCSDIASYSWSVHGFGRVPGRSSNSRFHQFGSSFLYQLVPGFTQGVRSRPSKFPNRLSGCSSAWMLSVTFMYMISWEGLREFVPLHMSF</sequence>
<proteinExistence type="predicted"/>
<organism evidence="1 3">
    <name type="scientific">Cryptomeria japonica</name>
    <name type="common">Japanese cedar</name>
    <name type="synonym">Cupressus japonica</name>
    <dbReference type="NCBI Taxonomy" id="3369"/>
    <lineage>
        <taxon>Eukaryota</taxon>
        <taxon>Viridiplantae</taxon>
        <taxon>Streptophyta</taxon>
        <taxon>Embryophyta</taxon>
        <taxon>Tracheophyta</taxon>
        <taxon>Spermatophyta</taxon>
        <taxon>Pinopsida</taxon>
        <taxon>Pinidae</taxon>
        <taxon>Conifers II</taxon>
        <taxon>Cupressales</taxon>
        <taxon>Cupressaceae</taxon>
        <taxon>Cryptomeria</taxon>
    </lineage>
</organism>
<dbReference type="AlphaFoldDB" id="A0AAD3NR83"/>
<dbReference type="EMBL" id="BSEH01000651">
    <property type="protein sequence ID" value="GLJ59005.1"/>
    <property type="molecule type" value="Genomic_DNA"/>
</dbReference>
<dbReference type="EMBL" id="BSEH01000190">
    <property type="protein sequence ID" value="GLJ57781.1"/>
    <property type="molecule type" value="Genomic_DNA"/>
</dbReference>
<gene>
    <name evidence="1" type="ORF">SUGI_1373180</name>
    <name evidence="2" type="ORF">SUGI_1488230</name>
</gene>
<comment type="caution">
    <text evidence="1">The sequence shown here is derived from an EMBL/GenBank/DDBJ whole genome shotgun (WGS) entry which is preliminary data.</text>
</comment>
<protein>
    <submittedName>
        <fullName evidence="1">Uncharacterized protein</fullName>
    </submittedName>
</protein>
<evidence type="ECO:0000313" key="3">
    <source>
        <dbReference type="Proteomes" id="UP001234787"/>
    </source>
</evidence>
<evidence type="ECO:0000313" key="2">
    <source>
        <dbReference type="EMBL" id="GLJ59005.1"/>
    </source>
</evidence>
<keyword evidence="3" id="KW-1185">Reference proteome</keyword>
<accession>A0AAD3NR83</accession>